<dbReference type="InterPro" id="IPR052179">
    <property type="entry name" value="DD-CPase-like"/>
</dbReference>
<accession>A0A6J6DA70</accession>
<organism evidence="2">
    <name type="scientific">freshwater metagenome</name>
    <dbReference type="NCBI Taxonomy" id="449393"/>
    <lineage>
        <taxon>unclassified sequences</taxon>
        <taxon>metagenomes</taxon>
        <taxon>ecological metagenomes</taxon>
    </lineage>
</organism>
<evidence type="ECO:0000259" key="1">
    <source>
        <dbReference type="Pfam" id="PF02557"/>
    </source>
</evidence>
<dbReference type="EMBL" id="CAEZTK010000002">
    <property type="protein sequence ID" value="CAB4559719.1"/>
    <property type="molecule type" value="Genomic_DNA"/>
</dbReference>
<dbReference type="GO" id="GO:0008233">
    <property type="term" value="F:peptidase activity"/>
    <property type="evidence" value="ECO:0007669"/>
    <property type="project" value="InterPro"/>
</dbReference>
<dbReference type="Pfam" id="PF02557">
    <property type="entry name" value="VanY"/>
    <property type="match status" value="1"/>
</dbReference>
<evidence type="ECO:0000313" key="2">
    <source>
        <dbReference type="EMBL" id="CAB4559719.1"/>
    </source>
</evidence>
<dbReference type="InterPro" id="IPR009045">
    <property type="entry name" value="Zn_M74/Hedgehog-like"/>
</dbReference>
<dbReference type="PANTHER" id="PTHR34385">
    <property type="entry name" value="D-ALANYL-D-ALANINE CARBOXYPEPTIDASE"/>
    <property type="match status" value="1"/>
</dbReference>
<dbReference type="Gene3D" id="3.30.1380.10">
    <property type="match status" value="1"/>
</dbReference>
<name>A0A6J6DA70_9ZZZZ</name>
<dbReference type="CDD" id="cd14846">
    <property type="entry name" value="Peptidase_M15_like"/>
    <property type="match status" value="1"/>
</dbReference>
<gene>
    <name evidence="2" type="ORF">UFOPK1643_00074</name>
</gene>
<dbReference type="PANTHER" id="PTHR34385:SF1">
    <property type="entry name" value="PEPTIDOGLYCAN L-ALANYL-D-GLUTAMATE ENDOPEPTIDASE CWLK"/>
    <property type="match status" value="1"/>
</dbReference>
<dbReference type="AlphaFoldDB" id="A0A6J6DA70"/>
<feature type="domain" description="D-alanyl-D-alanine carboxypeptidase-like core" evidence="1">
    <location>
        <begin position="90"/>
        <end position="185"/>
    </location>
</feature>
<protein>
    <submittedName>
        <fullName evidence="2">Unannotated protein</fullName>
    </submittedName>
</protein>
<reference evidence="2" key="1">
    <citation type="submission" date="2020-05" db="EMBL/GenBank/DDBJ databases">
        <authorList>
            <person name="Chiriac C."/>
            <person name="Salcher M."/>
            <person name="Ghai R."/>
            <person name="Kavagutti S V."/>
        </authorList>
    </citation>
    <scope>NUCLEOTIDE SEQUENCE</scope>
</reference>
<dbReference type="GO" id="GO:0006508">
    <property type="term" value="P:proteolysis"/>
    <property type="evidence" value="ECO:0007669"/>
    <property type="project" value="InterPro"/>
</dbReference>
<sequence length="222" mass="24279">MRKGGVLIGFFLLFSVLVGISQDSQKTNFLKGAGISTTNNSKEESSIPLSCMNKITFEIRVTNTVKDCVATELTLGASEIKHGLNYPNEIDPQLLVRFQAAKAAAEKDGQKIYIASGFRTLERQKYLFAAAVKKYGSEAEAAKWVAPPYVSHHPWGLAIDVNYPNEPVGAGWLEVNGARFGLCRVYENEWWHFEPVIAPGGTCPALVPNATFTRQLQPASGS</sequence>
<dbReference type="InterPro" id="IPR003709">
    <property type="entry name" value="VanY-like_core_dom"/>
</dbReference>
<proteinExistence type="predicted"/>
<dbReference type="SUPFAM" id="SSF55166">
    <property type="entry name" value="Hedgehog/DD-peptidase"/>
    <property type="match status" value="1"/>
</dbReference>